<dbReference type="InterPro" id="IPR004993">
    <property type="entry name" value="GH3"/>
</dbReference>
<evidence type="ECO:0000313" key="2">
    <source>
        <dbReference type="Proteomes" id="UP001396334"/>
    </source>
</evidence>
<dbReference type="PANTHER" id="PTHR31901:SF57">
    <property type="entry name" value="INDOLE-3-ACETIC ACID-AMIDO SYNTHETASE GH3.17-LIKE ISOFORM X3"/>
    <property type="match status" value="1"/>
</dbReference>
<dbReference type="PANTHER" id="PTHR31901">
    <property type="entry name" value="GH3 DOMAIN-CONTAINING PROTEIN"/>
    <property type="match status" value="1"/>
</dbReference>
<name>A0ABR2TEU1_9ROSI</name>
<evidence type="ECO:0000313" key="1">
    <source>
        <dbReference type="EMBL" id="KAK9035737.1"/>
    </source>
</evidence>
<dbReference type="EMBL" id="JBBPBN010000006">
    <property type="protein sequence ID" value="KAK9035737.1"/>
    <property type="molecule type" value="Genomic_DNA"/>
</dbReference>
<reference evidence="1 2" key="1">
    <citation type="journal article" date="2024" name="G3 (Bethesda)">
        <title>Genome assembly of Hibiscus sabdariffa L. provides insights into metabolisms of medicinal natural products.</title>
        <authorList>
            <person name="Kim T."/>
        </authorList>
    </citation>
    <scope>NUCLEOTIDE SEQUENCE [LARGE SCALE GENOMIC DNA]</scope>
    <source>
        <strain evidence="1">TK-2024</strain>
        <tissue evidence="1">Old leaves</tissue>
    </source>
</reference>
<dbReference type="Pfam" id="PF03321">
    <property type="entry name" value="GH3"/>
    <property type="match status" value="1"/>
</dbReference>
<gene>
    <name evidence="1" type="ORF">V6N11_077768</name>
</gene>
<proteinExistence type="predicted"/>
<keyword evidence="2" id="KW-1185">Reference proteome</keyword>
<dbReference type="Proteomes" id="UP001396334">
    <property type="component" value="Unassembled WGS sequence"/>
</dbReference>
<accession>A0ABR2TEU1</accession>
<organism evidence="1 2">
    <name type="scientific">Hibiscus sabdariffa</name>
    <name type="common">roselle</name>
    <dbReference type="NCBI Taxonomy" id="183260"/>
    <lineage>
        <taxon>Eukaryota</taxon>
        <taxon>Viridiplantae</taxon>
        <taxon>Streptophyta</taxon>
        <taxon>Embryophyta</taxon>
        <taxon>Tracheophyta</taxon>
        <taxon>Spermatophyta</taxon>
        <taxon>Magnoliopsida</taxon>
        <taxon>eudicotyledons</taxon>
        <taxon>Gunneridae</taxon>
        <taxon>Pentapetalae</taxon>
        <taxon>rosids</taxon>
        <taxon>malvids</taxon>
        <taxon>Malvales</taxon>
        <taxon>Malvaceae</taxon>
        <taxon>Malvoideae</taxon>
        <taxon>Hibiscus</taxon>
    </lineage>
</organism>
<comment type="caution">
    <text evidence="1">The sequence shown here is derived from an EMBL/GenBank/DDBJ whole genome shotgun (WGS) entry which is preliminary data.</text>
</comment>
<protein>
    <submittedName>
        <fullName evidence="1">Uncharacterized protein</fullName>
    </submittedName>
</protein>
<sequence length="248" mass="28027">MSSKYKSNYLLKKNVGTEYLSRYLNGKTDKELFEMNVSVVSYEDILSLTLIGLSMPDGDKSNILSNEFVIEFYRRSGNSGGKPKLIPVTAESHNLRTLYSTMLASVMKKHFGNISRAGKRLEFLFAKQEIETPSGLKTRSVTTSYYKDQGFRNTISKRITSPFEAIFCSDPNQSMYCQLLTGLIQRDEVVAVASSFTTVVLRAFKFLEDYWKELCSDIRSGQLSSWITDSGCSCRNAVSLIMEPNHTK</sequence>